<dbReference type="Gene3D" id="3.60.10.10">
    <property type="entry name" value="Endonuclease/exonuclease/phosphatase"/>
    <property type="match status" value="1"/>
</dbReference>
<dbReference type="Pfam" id="PF19580">
    <property type="entry name" value="Exo_endo_phos_3"/>
    <property type="match status" value="1"/>
</dbReference>
<organism evidence="2">
    <name type="scientific">hydrothermal vent metagenome</name>
    <dbReference type="NCBI Taxonomy" id="652676"/>
    <lineage>
        <taxon>unclassified sequences</taxon>
        <taxon>metagenomes</taxon>
        <taxon>ecological metagenomes</taxon>
    </lineage>
</organism>
<gene>
    <name evidence="2" type="ORF">MNBD_BACTEROID01-2692</name>
</gene>
<dbReference type="PANTHER" id="PTHR42834:SF1">
    <property type="entry name" value="ENDONUCLEASE_EXONUCLEASE_PHOSPHATASE FAMILY PROTEIN (AFU_ORTHOLOGUE AFUA_3G09210)"/>
    <property type="match status" value="1"/>
</dbReference>
<dbReference type="InterPro" id="IPR036691">
    <property type="entry name" value="Endo/exonu/phosph_ase_sf"/>
</dbReference>
<dbReference type="PANTHER" id="PTHR42834">
    <property type="entry name" value="ENDONUCLEASE/EXONUCLEASE/PHOSPHATASE FAMILY PROTEIN (AFU_ORTHOLOGUE AFUA_3G09210)"/>
    <property type="match status" value="1"/>
</dbReference>
<name>A0A3B0UHM8_9ZZZZ</name>
<dbReference type="GO" id="GO:0003824">
    <property type="term" value="F:catalytic activity"/>
    <property type="evidence" value="ECO:0007669"/>
    <property type="project" value="InterPro"/>
</dbReference>
<dbReference type="InterPro" id="IPR005135">
    <property type="entry name" value="Endo/exonuclease/phosphatase"/>
</dbReference>
<dbReference type="AlphaFoldDB" id="A0A3B0UHM8"/>
<reference evidence="2" key="1">
    <citation type="submission" date="2018-06" db="EMBL/GenBank/DDBJ databases">
        <authorList>
            <person name="Zhirakovskaya E."/>
        </authorList>
    </citation>
    <scope>NUCLEOTIDE SEQUENCE</scope>
</reference>
<dbReference type="EMBL" id="UOEP01000204">
    <property type="protein sequence ID" value="VAW24009.1"/>
    <property type="molecule type" value="Genomic_DNA"/>
</dbReference>
<feature type="domain" description="Endonuclease/exonuclease/phosphatase" evidence="1">
    <location>
        <begin position="29"/>
        <end position="339"/>
    </location>
</feature>
<sequence length="341" mass="38671">MKTSLLTLVLLIVAFLSVAQQNEFAGKLMFYNVENLFDTEDDPQTADEEFTPSGARHWTNFKLSNKISKIAKVIIAVGKWSPPDIAGLCEIENRHVVGQLIAQPALKNLGYKIIHKESPDRRGIDVAIIYREGRIHPLKYECLEVKDKGGGRVKTREILYFSYLFGQTDTFHLFINHWPSRYRGFLETIDARKNAALALKKKVGELFQYSGDTKIIIMGDFNDRPTDDSVSKVLGAKTVFQAIGGNKLYNLSSLWKGGQKGTHKFHSQWSAFDQVIVSGALLNKTGRFYCNKEDAHIFNPAFLLEKDERYGGVKPNRTYTGFKYHGGFSDHLPVFLNIREQ</sequence>
<proteinExistence type="predicted"/>
<dbReference type="SUPFAM" id="SSF56219">
    <property type="entry name" value="DNase I-like"/>
    <property type="match status" value="1"/>
</dbReference>
<evidence type="ECO:0000313" key="2">
    <source>
        <dbReference type="EMBL" id="VAW24009.1"/>
    </source>
</evidence>
<accession>A0A3B0UHM8</accession>
<evidence type="ECO:0000259" key="1">
    <source>
        <dbReference type="Pfam" id="PF19580"/>
    </source>
</evidence>
<protein>
    <recommendedName>
        <fullName evidence="1">Endonuclease/exonuclease/phosphatase domain-containing protein</fullName>
    </recommendedName>
</protein>